<dbReference type="AlphaFoldDB" id="A0A167GI80"/>
<proteinExistence type="predicted"/>
<dbReference type="Proteomes" id="UP000076738">
    <property type="component" value="Unassembled WGS sequence"/>
</dbReference>
<evidence type="ECO:0000313" key="2">
    <source>
        <dbReference type="EMBL" id="KZO90584.1"/>
    </source>
</evidence>
<name>A0A167GI80_CALVF</name>
<keyword evidence="1" id="KW-0812">Transmembrane</keyword>
<reference evidence="2 3" key="1">
    <citation type="journal article" date="2016" name="Mol. Biol. Evol.">
        <title>Comparative Genomics of Early-Diverging Mushroom-Forming Fungi Provides Insights into the Origins of Lignocellulose Decay Capabilities.</title>
        <authorList>
            <person name="Nagy L.G."/>
            <person name="Riley R."/>
            <person name="Tritt A."/>
            <person name="Adam C."/>
            <person name="Daum C."/>
            <person name="Floudas D."/>
            <person name="Sun H."/>
            <person name="Yadav J.S."/>
            <person name="Pangilinan J."/>
            <person name="Larsson K.H."/>
            <person name="Matsuura K."/>
            <person name="Barry K."/>
            <person name="Labutti K."/>
            <person name="Kuo R."/>
            <person name="Ohm R.A."/>
            <person name="Bhattacharya S.S."/>
            <person name="Shirouzu T."/>
            <person name="Yoshinaga Y."/>
            <person name="Martin F.M."/>
            <person name="Grigoriev I.V."/>
            <person name="Hibbett D.S."/>
        </authorList>
    </citation>
    <scope>NUCLEOTIDE SEQUENCE [LARGE SCALE GENOMIC DNA]</scope>
    <source>
        <strain evidence="2 3">TUFC12733</strain>
    </source>
</reference>
<sequence>MMPSDTTDHGYRTGSLVAQGSFVAILGFGSHLTTWMFPYPKESGKTEEGELLL</sequence>
<keyword evidence="1" id="KW-0472">Membrane</keyword>
<protein>
    <submittedName>
        <fullName evidence="2">Uncharacterized protein</fullName>
    </submittedName>
</protein>
<accession>A0A167GI80</accession>
<gene>
    <name evidence="2" type="ORF">CALVIDRAFT_542540</name>
</gene>
<organism evidence="2 3">
    <name type="scientific">Calocera viscosa (strain TUFC12733)</name>
    <dbReference type="NCBI Taxonomy" id="1330018"/>
    <lineage>
        <taxon>Eukaryota</taxon>
        <taxon>Fungi</taxon>
        <taxon>Dikarya</taxon>
        <taxon>Basidiomycota</taxon>
        <taxon>Agaricomycotina</taxon>
        <taxon>Dacrymycetes</taxon>
        <taxon>Dacrymycetales</taxon>
        <taxon>Dacrymycetaceae</taxon>
        <taxon>Calocera</taxon>
    </lineage>
</organism>
<evidence type="ECO:0000256" key="1">
    <source>
        <dbReference type="SAM" id="Phobius"/>
    </source>
</evidence>
<feature type="transmembrane region" description="Helical" evidence="1">
    <location>
        <begin position="16"/>
        <end position="37"/>
    </location>
</feature>
<keyword evidence="3" id="KW-1185">Reference proteome</keyword>
<dbReference type="EMBL" id="KV417338">
    <property type="protein sequence ID" value="KZO90584.1"/>
    <property type="molecule type" value="Genomic_DNA"/>
</dbReference>
<evidence type="ECO:0000313" key="3">
    <source>
        <dbReference type="Proteomes" id="UP000076738"/>
    </source>
</evidence>
<keyword evidence="1" id="KW-1133">Transmembrane helix</keyword>
<feature type="non-terminal residue" evidence="2">
    <location>
        <position position="53"/>
    </location>
</feature>